<dbReference type="InterPro" id="IPR011322">
    <property type="entry name" value="N-reg_PII-like_a/b"/>
</dbReference>
<protein>
    <submittedName>
        <fullName evidence="2">Divalent cation tolerance protein</fullName>
    </submittedName>
</protein>
<sequence>MEEYVQVFTTVNREKEGIDGRTVAKALVEKKLAACVQISPMTSVYRWEGQIETEEEWRIIIKTRKNLCGDVEKVIRDLTSYVVSEFIITPIIGGSTEYMDWMEKQLLKK</sequence>
<keyword evidence="3" id="KW-1185">Reference proteome</keyword>
<name>A0A1H7UVJ1_9BACT</name>
<evidence type="ECO:0000256" key="1">
    <source>
        <dbReference type="ARBA" id="ARBA00010169"/>
    </source>
</evidence>
<proteinExistence type="inferred from homology"/>
<accession>A0A1H7UVJ1</accession>
<dbReference type="Proteomes" id="UP000198744">
    <property type="component" value="Unassembled WGS sequence"/>
</dbReference>
<dbReference type="OrthoDB" id="37622at2"/>
<evidence type="ECO:0000313" key="2">
    <source>
        <dbReference type="EMBL" id="SEM00864.1"/>
    </source>
</evidence>
<dbReference type="GO" id="GO:0005507">
    <property type="term" value="F:copper ion binding"/>
    <property type="evidence" value="ECO:0007669"/>
    <property type="project" value="TreeGrafter"/>
</dbReference>
<dbReference type="Pfam" id="PF03091">
    <property type="entry name" value="CutA1"/>
    <property type="match status" value="1"/>
</dbReference>
<gene>
    <name evidence="2" type="ORF">SAMN04489760_102127</name>
</gene>
<dbReference type="AlphaFoldDB" id="A0A1H7UVJ1"/>
<dbReference type="STRING" id="43775.SAMN04489760_102127"/>
<dbReference type="EMBL" id="FOBS01000002">
    <property type="protein sequence ID" value="SEM00864.1"/>
    <property type="molecule type" value="Genomic_DNA"/>
</dbReference>
<dbReference type="InterPro" id="IPR004323">
    <property type="entry name" value="Ion_tolerance_CutA"/>
</dbReference>
<dbReference type="GO" id="GO:0010038">
    <property type="term" value="P:response to metal ion"/>
    <property type="evidence" value="ECO:0007669"/>
    <property type="project" value="InterPro"/>
</dbReference>
<dbReference type="PANTHER" id="PTHR23419:SF8">
    <property type="entry name" value="FI09726P"/>
    <property type="match status" value="1"/>
</dbReference>
<dbReference type="PANTHER" id="PTHR23419">
    <property type="entry name" value="DIVALENT CATION TOLERANCE CUTA-RELATED"/>
    <property type="match status" value="1"/>
</dbReference>
<comment type="similarity">
    <text evidence="1">Belongs to the CutA family.</text>
</comment>
<dbReference type="RefSeq" id="WP_093882055.1">
    <property type="nucleotide sequence ID" value="NZ_FOBS01000002.1"/>
</dbReference>
<dbReference type="InterPro" id="IPR015867">
    <property type="entry name" value="N-reg_PII/ATP_PRibTrfase_C"/>
</dbReference>
<reference evidence="2 3" key="1">
    <citation type="submission" date="2016-10" db="EMBL/GenBank/DDBJ databases">
        <authorList>
            <person name="de Groot N.N."/>
        </authorList>
    </citation>
    <scope>NUCLEOTIDE SEQUENCE [LARGE SCALE GENOMIC DNA]</scope>
    <source>
        <strain evidence="2 3">DSM 8423</strain>
    </source>
</reference>
<evidence type="ECO:0000313" key="3">
    <source>
        <dbReference type="Proteomes" id="UP000198744"/>
    </source>
</evidence>
<organism evidence="2 3">
    <name type="scientific">Syntrophus gentianae</name>
    <dbReference type="NCBI Taxonomy" id="43775"/>
    <lineage>
        <taxon>Bacteria</taxon>
        <taxon>Pseudomonadati</taxon>
        <taxon>Thermodesulfobacteriota</taxon>
        <taxon>Syntrophia</taxon>
        <taxon>Syntrophales</taxon>
        <taxon>Syntrophaceae</taxon>
        <taxon>Syntrophus</taxon>
    </lineage>
</organism>
<dbReference type="SUPFAM" id="SSF54913">
    <property type="entry name" value="GlnB-like"/>
    <property type="match status" value="1"/>
</dbReference>
<dbReference type="Gene3D" id="3.30.70.120">
    <property type="match status" value="1"/>
</dbReference>